<sequence>MIYNNFSSVGKIVFKRSFAYVTSSMLLLSNMSNFLYAGQQQNLEENIFGVVKNENQERVDGKSFVLKDYSDINRSYVKSFVGEYDENEFAKGETIDVDISEQGIGKIYGFLLGEGDIANKINFVGIESQEDLLNKIESLQFAQNLTDYHKLFENDNYLSVKINFVGGYEVELIDLISTNELNKLFLSSINMELGRYGSPISKTSNVVPGFIKLIGNNIDYLGDNYEIENSVLLGKNFEEQTGKYGILDKGYSDIKLNNSEFVVKSLDDTKIGERAWADHKDLFVNIENFENKNFGAGQDVLVNYDKLTNGSIYGINIGDGIDANNIVFDGGLFDGFDNLKKFNNLIANIESLQFARNLTDYHNVFQSRDFVSVKINFENNKSLELIDLIAGNERVMSAGTNFDYYLSNTAGVDVGNGVYGEGVDVNQVDKFFEMIKENIIFGTNADFELNKNVVLGEVFGNKYSISKEKFLTKNLNKNNNLYLAGDGDLVLGTVVDIHKLNVVENDFIDGKGFEQNFALNSGAGKNQIQLVGQESKNFEVTKNSNQDNVDGNSFVIKNYSDTQGTYSDLFIGFDESDWDDFDGKEIFVDIDGTGIGEIYGFTLGASNTINFSGMQDLTDLVDKIDSLQFFKNKTDYHKIFLDNDFYSLRINFDNGYTLDFVDFMGSMSIDELLNLQIEKLSGELQYLTTEKDDIDNLIGMFQGNIENNKIGLLENNQIDLSGDGQVVLGVVADYVEVIEPEEYEVIFDVEPTDLDLEVKNLSGDIQLGTGNIYKLENGEYNYTASATGYNSLTGGFEVSGTGLNINIELEEEVIEPEEYEVIFDVEPTDLDLEVRNLSGDLQVGTGNIYNLENGEYNYIASATGYNSLTGGFEVSGTGKTINISLEEVEPEEYEVIFDVEPTDLDLEVENLSGDIQLGTGNIYNLENGNYTYIASATGYNSLTGGFEVSGTGLNINIELEEEVIEPEEYEVIFDV</sequence>
<name>A0ABS5QP25_9BACT</name>
<reference evidence="1 2" key="1">
    <citation type="journal article" date="2021" name="Nat. Commun.">
        <title>Reductive evolution and unique predatory mode in the CPR bacterium Vampirococcus lugosii.</title>
        <authorList>
            <person name="Moreira D."/>
            <person name="Zivanovic Y."/>
            <person name="Lopez-Archilla A.I."/>
            <person name="Iniesto M."/>
            <person name="Lopez-Garcia P."/>
        </authorList>
    </citation>
    <scope>NUCLEOTIDE SEQUENCE [LARGE SCALE GENOMIC DNA]</scope>
    <source>
        <strain evidence="1">Chiprana</strain>
    </source>
</reference>
<comment type="caution">
    <text evidence="1">The sequence shown here is derived from an EMBL/GenBank/DDBJ whole genome shotgun (WGS) entry which is preliminary data.</text>
</comment>
<proteinExistence type="predicted"/>
<evidence type="ECO:0000313" key="1">
    <source>
        <dbReference type="EMBL" id="MBS8122346.1"/>
    </source>
</evidence>
<protein>
    <submittedName>
        <fullName evidence="1">Uncharacterized protein</fullName>
    </submittedName>
</protein>
<organism evidence="1 2">
    <name type="scientific">Candidatus Vampirococcus lugosii</name>
    <dbReference type="NCBI Taxonomy" id="2789015"/>
    <lineage>
        <taxon>Bacteria</taxon>
        <taxon>Candidatus Absconditibacteriota</taxon>
        <taxon>Vampirococcus</taxon>
    </lineage>
</organism>
<dbReference type="Proteomes" id="UP000680365">
    <property type="component" value="Unassembled WGS sequence"/>
</dbReference>
<feature type="non-terminal residue" evidence="1">
    <location>
        <position position="975"/>
    </location>
</feature>
<accession>A0ABS5QP25</accession>
<gene>
    <name evidence="1" type="ORF">VAMP_315n21</name>
</gene>
<dbReference type="EMBL" id="JAEDAM010000076">
    <property type="protein sequence ID" value="MBS8122346.1"/>
    <property type="molecule type" value="Genomic_DNA"/>
</dbReference>
<evidence type="ECO:0000313" key="2">
    <source>
        <dbReference type="Proteomes" id="UP000680365"/>
    </source>
</evidence>
<keyword evidence="2" id="KW-1185">Reference proteome</keyword>